<dbReference type="KEGG" id="blq:L21SP5_03223"/>
<dbReference type="Gene3D" id="3.40.1440.10">
    <property type="entry name" value="GIY-YIG endonuclease"/>
    <property type="match status" value="1"/>
</dbReference>
<evidence type="ECO:0000313" key="3">
    <source>
        <dbReference type="Proteomes" id="UP000064893"/>
    </source>
</evidence>
<organism evidence="2 3">
    <name type="scientific">Salinivirga cyanobacteriivorans</name>
    <dbReference type="NCBI Taxonomy" id="1307839"/>
    <lineage>
        <taxon>Bacteria</taxon>
        <taxon>Pseudomonadati</taxon>
        <taxon>Bacteroidota</taxon>
        <taxon>Bacteroidia</taxon>
        <taxon>Bacteroidales</taxon>
        <taxon>Salinivirgaceae</taxon>
        <taxon>Salinivirga</taxon>
    </lineage>
</organism>
<dbReference type="RefSeq" id="WP_057954185.1">
    <property type="nucleotide sequence ID" value="NZ_CP013118.1"/>
</dbReference>
<dbReference type="OrthoDB" id="677560at2"/>
<keyword evidence="3" id="KW-1185">Reference proteome</keyword>
<sequence length="83" mass="9779">MAYVYIIYSQVLDKYYVGHTTSLPGERLKKHLQKHKGFTSTAKDWEIVYTESFPDKLEAFARERQIKGWKSKVKIRELIEKGA</sequence>
<dbReference type="EMBL" id="CP013118">
    <property type="protein sequence ID" value="ALO16837.1"/>
    <property type="molecule type" value="Genomic_DNA"/>
</dbReference>
<dbReference type="SUPFAM" id="SSF82771">
    <property type="entry name" value="GIY-YIG endonuclease"/>
    <property type="match status" value="1"/>
</dbReference>
<dbReference type="PROSITE" id="PS50164">
    <property type="entry name" value="GIY_YIG"/>
    <property type="match status" value="1"/>
</dbReference>
<dbReference type="InterPro" id="IPR000305">
    <property type="entry name" value="GIY-YIG_endonuc"/>
</dbReference>
<proteinExistence type="predicted"/>
<accession>A0A0S2I3S7</accession>
<gene>
    <name evidence="2" type="ORF">L21SP5_03223</name>
</gene>
<evidence type="ECO:0000313" key="2">
    <source>
        <dbReference type="EMBL" id="ALO16837.1"/>
    </source>
</evidence>
<dbReference type="AlphaFoldDB" id="A0A0S2I3S7"/>
<feature type="domain" description="GIY-YIG" evidence="1">
    <location>
        <begin position="1"/>
        <end position="76"/>
    </location>
</feature>
<dbReference type="STRING" id="1307839.L21SP5_03223"/>
<evidence type="ECO:0000259" key="1">
    <source>
        <dbReference type="PROSITE" id="PS50164"/>
    </source>
</evidence>
<protein>
    <submittedName>
        <fullName evidence="2">GIY-YIG nuclease superfamily protein</fullName>
    </submittedName>
</protein>
<dbReference type="Proteomes" id="UP000064893">
    <property type="component" value="Chromosome"/>
</dbReference>
<reference evidence="2 3" key="1">
    <citation type="submission" date="2015-11" db="EMBL/GenBank/DDBJ databases">
        <title>Description and complete genome sequence of a novel strain predominating in hypersaline microbial mats and representing a new family of the Bacteriodetes phylum.</title>
        <authorList>
            <person name="Spring S."/>
            <person name="Bunk B."/>
            <person name="Sproer C."/>
            <person name="Klenk H.-P."/>
        </authorList>
    </citation>
    <scope>NUCLEOTIDE SEQUENCE [LARGE SCALE GENOMIC DNA]</scope>
    <source>
        <strain evidence="2 3">L21-Spi-D4</strain>
    </source>
</reference>
<name>A0A0S2I3S7_9BACT</name>
<dbReference type="InterPro" id="IPR035901">
    <property type="entry name" value="GIY-YIG_endonuc_sf"/>
</dbReference>
<dbReference type="Pfam" id="PF01541">
    <property type="entry name" value="GIY-YIG"/>
    <property type="match status" value="1"/>
</dbReference>
<dbReference type="CDD" id="cd10449">
    <property type="entry name" value="GIY-YIG_SLX1_like"/>
    <property type="match status" value="1"/>
</dbReference>